<dbReference type="GO" id="GO:0006313">
    <property type="term" value="P:DNA transposition"/>
    <property type="evidence" value="ECO:0007669"/>
    <property type="project" value="InterPro"/>
</dbReference>
<dbReference type="EMBL" id="AP019774">
    <property type="protein sequence ID" value="BCD70162.1"/>
    <property type="molecule type" value="Genomic_DNA"/>
</dbReference>
<evidence type="ECO:0000259" key="1">
    <source>
        <dbReference type="SMART" id="SM01321"/>
    </source>
</evidence>
<dbReference type="Gene3D" id="3.30.70.1290">
    <property type="entry name" value="Transposase IS200-like"/>
    <property type="match status" value="1"/>
</dbReference>
<reference evidence="2 5" key="1">
    <citation type="submission" date="2019-06" db="EMBL/GenBank/DDBJ databases">
        <title>Complete genome sequence of Helicobacter suis SNTW101c.</title>
        <authorList>
            <person name="Rimbara E."/>
            <person name="Suzuki M."/>
            <person name="Matsui H."/>
            <person name="Nakamura M."/>
            <person name="Mori S."/>
            <person name="Shibayama K."/>
        </authorList>
    </citation>
    <scope>NUCLEOTIDE SEQUENCE [LARGE SCALE GENOMIC DNA]</scope>
    <source>
        <strain evidence="2 5">SNTW101c</strain>
    </source>
</reference>
<protein>
    <submittedName>
        <fullName evidence="2">IS200/IS605 family transposase</fullName>
    </submittedName>
</protein>
<dbReference type="STRING" id="104628.GCA_001653055_00701"/>
<dbReference type="InterPro" id="IPR002686">
    <property type="entry name" value="Transposase_17"/>
</dbReference>
<proteinExistence type="predicted"/>
<evidence type="ECO:0000313" key="5">
    <source>
        <dbReference type="Proteomes" id="UP000317935"/>
    </source>
</evidence>
<name>A0A510HAD9_9HELI</name>
<dbReference type="Proteomes" id="UP000317935">
    <property type="component" value="Chromosome"/>
</dbReference>
<dbReference type="SUPFAM" id="SSF143422">
    <property type="entry name" value="Transposase IS200-like"/>
    <property type="match status" value="1"/>
</dbReference>
<dbReference type="Pfam" id="PF01797">
    <property type="entry name" value="Y1_Tnp"/>
    <property type="match status" value="1"/>
</dbReference>
<evidence type="ECO:0000313" key="2">
    <source>
        <dbReference type="EMBL" id="BCD69807.1"/>
    </source>
</evidence>
<feature type="domain" description="Transposase IS200-like" evidence="1">
    <location>
        <begin position="14"/>
        <end position="131"/>
    </location>
</feature>
<gene>
    <name evidence="2" type="ORF">SNTW_04520</name>
    <name evidence="3" type="ORF">SNTW_08070</name>
    <name evidence="4" type="ORF">SNTW_08480</name>
</gene>
<evidence type="ECO:0000313" key="4">
    <source>
        <dbReference type="EMBL" id="BCD70203.1"/>
    </source>
</evidence>
<dbReference type="AlphaFoldDB" id="A0A510HAD9"/>
<dbReference type="PANTHER" id="PTHR33360">
    <property type="entry name" value="TRANSPOSASE FOR INSERTION SEQUENCE ELEMENT IS200"/>
    <property type="match status" value="1"/>
</dbReference>
<organism evidence="2 5">
    <name type="scientific">Helicobacter suis</name>
    <dbReference type="NCBI Taxonomy" id="104628"/>
    <lineage>
        <taxon>Bacteria</taxon>
        <taxon>Pseudomonadati</taxon>
        <taxon>Campylobacterota</taxon>
        <taxon>Epsilonproteobacteria</taxon>
        <taxon>Campylobacterales</taxon>
        <taxon>Helicobacteraceae</taxon>
        <taxon>Helicobacter</taxon>
    </lineage>
</organism>
<dbReference type="EMBL" id="AP019774">
    <property type="protein sequence ID" value="BCD70203.1"/>
    <property type="molecule type" value="Genomic_DNA"/>
</dbReference>
<dbReference type="NCBIfam" id="NF033573">
    <property type="entry name" value="transpos_IS200"/>
    <property type="match status" value="1"/>
</dbReference>
<dbReference type="PANTHER" id="PTHR33360:SF2">
    <property type="entry name" value="TRANSPOSASE FOR INSERTION SEQUENCE ELEMENT IS200"/>
    <property type="match status" value="1"/>
</dbReference>
<dbReference type="GO" id="GO:0004803">
    <property type="term" value="F:transposase activity"/>
    <property type="evidence" value="ECO:0007669"/>
    <property type="project" value="InterPro"/>
</dbReference>
<sequence>MKATIQYKSNNNIVYSCKYHIVWCPKYRRKVLVDQVEIRLKQIILEVAQELEVEILEMETDKDHIHILAEVDPSFGVMKFIRTAKGRSSRLLRQEFAHLRTRLPTLWTNSCFISSVGGAPLEVIKQYIANQQNSERPKQKNKWKDYVNRLQAETLQFKQEQADRQTLASLWHLLQSLYRFA</sequence>
<accession>A0A510HAD9</accession>
<evidence type="ECO:0000313" key="3">
    <source>
        <dbReference type="EMBL" id="BCD70162.1"/>
    </source>
</evidence>
<dbReference type="InterPro" id="IPR036515">
    <property type="entry name" value="Transposase_17_sf"/>
</dbReference>
<dbReference type="SMART" id="SM01321">
    <property type="entry name" value="Y1_Tnp"/>
    <property type="match status" value="1"/>
</dbReference>
<dbReference type="GO" id="GO:0003677">
    <property type="term" value="F:DNA binding"/>
    <property type="evidence" value="ECO:0007669"/>
    <property type="project" value="InterPro"/>
</dbReference>
<dbReference type="EMBL" id="AP019774">
    <property type="protein sequence ID" value="BCD69807.1"/>
    <property type="molecule type" value="Genomic_DNA"/>
</dbReference>